<sequence>MSDIKEKISSILPGAVFTEGETLMVTVEEKDWHSFAKALKETRGLEFDVLTAVVGMDWKDSLGVVYYLTSTSRNWEVISVKVAVADRENPMIHSVSDLWKVANFQEREVFDFYGIKFINHPDMRRFFLRNDWKGYPLRKDYDADPKLNPIPAEDEQNEDDTVSYVEDASGKVKAVPGKVFEEDDYVVNIGPQHPSTHGVMRFRAAVDGETVKKVDVVSGYIHRGIEKLCEGMTYPQILHFTDRMDYMSAHQNRHCLCMCIEKAMGLEIPRRAEVIRVMMDELMRISSHLLSFGCTAMDLGATTAFFYGFREREMVLDIFEKTCGARMSMNYNVIGGVIADLHPDFVKDVKELIRIMPERLKEYHKVFSGNLIAKNRLKKVGHLSKEDAINYAITGPSGRGSNWSCDCRKKHPYSIYSELDFEEVLETGCDSYSRYMVRMKEIEQSCKILEQLVDRIPEGDIRAQVPKVVKLPAGNWYQQVEASRGTFGVYIESDGGKNPYRVHFQSPCFNLVGVMDLTCSGYMIADLITIGAALDFVIPDIDR</sequence>
<organism evidence="1 2">
    <name type="scientific">Lepagella muris</name>
    <dbReference type="NCBI Taxonomy" id="3032870"/>
    <lineage>
        <taxon>Bacteria</taxon>
        <taxon>Pseudomonadati</taxon>
        <taxon>Bacteroidota</taxon>
        <taxon>Bacteroidia</taxon>
        <taxon>Bacteroidales</taxon>
        <taxon>Muribaculaceae</taxon>
        <taxon>Lepagella</taxon>
    </lineage>
</organism>
<gene>
    <name evidence="1" type="ORF">E5331_11840</name>
</gene>
<evidence type="ECO:0000313" key="2">
    <source>
        <dbReference type="Proteomes" id="UP000306319"/>
    </source>
</evidence>
<protein>
    <submittedName>
        <fullName evidence="1">NADH-quinone oxidoreductase subunit D</fullName>
        <ecNumber evidence="1">1.6.5.11</ecNumber>
    </submittedName>
</protein>
<name>A0AC61RI95_9BACT</name>
<keyword evidence="1" id="KW-0560">Oxidoreductase</keyword>
<proteinExistence type="predicted"/>
<dbReference type="EC" id="1.6.5.11" evidence="1"/>
<accession>A0AC61RI95</accession>
<evidence type="ECO:0000313" key="1">
    <source>
        <dbReference type="EMBL" id="TGY78037.1"/>
    </source>
</evidence>
<dbReference type="EMBL" id="SRYB01000017">
    <property type="protein sequence ID" value="TGY78037.1"/>
    <property type="molecule type" value="Genomic_DNA"/>
</dbReference>
<comment type="caution">
    <text evidence="1">The sequence shown here is derived from an EMBL/GenBank/DDBJ whole genome shotgun (WGS) entry which is preliminary data.</text>
</comment>
<dbReference type="Proteomes" id="UP000306319">
    <property type="component" value="Unassembled WGS sequence"/>
</dbReference>
<keyword evidence="2" id="KW-1185">Reference proteome</keyword>
<reference evidence="1" key="1">
    <citation type="submission" date="2019-04" db="EMBL/GenBank/DDBJ databases">
        <title>Microbes associate with the intestines of laboratory mice.</title>
        <authorList>
            <person name="Navarre W."/>
            <person name="Wong E."/>
            <person name="Huang K."/>
            <person name="Tropini C."/>
            <person name="Ng K."/>
            <person name="Yu B."/>
        </authorList>
    </citation>
    <scope>NUCLEOTIDE SEQUENCE</scope>
    <source>
        <strain evidence="1">NM04_E33</strain>
    </source>
</reference>